<evidence type="ECO:0000256" key="2">
    <source>
        <dbReference type="ARBA" id="ARBA00022729"/>
    </source>
</evidence>
<dbReference type="Pfam" id="PF05420">
    <property type="entry name" value="BCSC_C"/>
    <property type="match status" value="1"/>
</dbReference>
<dbReference type="Pfam" id="PF13176">
    <property type="entry name" value="TPR_7"/>
    <property type="match status" value="1"/>
</dbReference>
<dbReference type="Gene3D" id="1.25.40.10">
    <property type="entry name" value="Tetratricopeptide repeat domain"/>
    <property type="match status" value="4"/>
</dbReference>
<feature type="signal peptide" evidence="8">
    <location>
        <begin position="1"/>
        <end position="23"/>
    </location>
</feature>
<dbReference type="SMART" id="SM00028">
    <property type="entry name" value="TPR"/>
    <property type="match status" value="8"/>
</dbReference>
<keyword evidence="5" id="KW-0135">Cellulose biosynthesis</keyword>
<evidence type="ECO:0000256" key="3">
    <source>
        <dbReference type="ARBA" id="ARBA00022737"/>
    </source>
</evidence>
<dbReference type="Pfam" id="PF13432">
    <property type="entry name" value="TPR_16"/>
    <property type="match status" value="1"/>
</dbReference>
<dbReference type="InterPro" id="IPR011990">
    <property type="entry name" value="TPR-like_helical_dom_sf"/>
</dbReference>
<comment type="caution">
    <text evidence="10">The sequence shown here is derived from an EMBL/GenBank/DDBJ whole genome shotgun (WGS) entry which is preliminary data.</text>
</comment>
<keyword evidence="4 6" id="KW-0802">TPR repeat</keyword>
<feature type="compositionally biased region" description="Low complexity" evidence="7">
    <location>
        <begin position="955"/>
        <end position="969"/>
    </location>
</feature>
<evidence type="ECO:0000259" key="9">
    <source>
        <dbReference type="Pfam" id="PF05420"/>
    </source>
</evidence>
<proteinExistence type="predicted"/>
<gene>
    <name evidence="10" type="ORF">GCM10009097_43990</name>
</gene>
<dbReference type="PRINTS" id="PR01441">
    <property type="entry name" value="CELLSNTHASEC"/>
</dbReference>
<accession>A0ABP3MN07</accession>
<feature type="region of interest" description="Disordered" evidence="7">
    <location>
        <begin position="830"/>
        <end position="862"/>
    </location>
</feature>
<evidence type="ECO:0000256" key="1">
    <source>
        <dbReference type="ARBA" id="ARBA00005186"/>
    </source>
</evidence>
<dbReference type="Proteomes" id="UP001501706">
    <property type="component" value="Unassembled WGS sequence"/>
</dbReference>
<protein>
    <recommendedName>
        <fullName evidence="9">Cellulose synthase operon C C-terminal domain-containing protein</fullName>
    </recommendedName>
</protein>
<dbReference type="InterPro" id="IPR019734">
    <property type="entry name" value="TPR_rpt"/>
</dbReference>
<dbReference type="PROSITE" id="PS50005">
    <property type="entry name" value="TPR"/>
    <property type="match status" value="4"/>
</dbReference>
<evidence type="ECO:0000256" key="7">
    <source>
        <dbReference type="SAM" id="MobiDB-lite"/>
    </source>
</evidence>
<dbReference type="Pfam" id="PF14559">
    <property type="entry name" value="TPR_19"/>
    <property type="match status" value="3"/>
</dbReference>
<dbReference type="EMBL" id="BAAAEN010000020">
    <property type="protein sequence ID" value="GAA0521636.1"/>
    <property type="molecule type" value="Genomic_DNA"/>
</dbReference>
<dbReference type="SUPFAM" id="SSF48452">
    <property type="entry name" value="TPR-like"/>
    <property type="match status" value="4"/>
</dbReference>
<comment type="pathway">
    <text evidence="1">Glycan metabolism; bacterial cellulose biosynthesis.</text>
</comment>
<feature type="repeat" description="TPR" evidence="6">
    <location>
        <begin position="722"/>
        <end position="755"/>
    </location>
</feature>
<feature type="domain" description="Cellulose synthase operon C C-terminal" evidence="9">
    <location>
        <begin position="1088"/>
        <end position="1438"/>
    </location>
</feature>
<evidence type="ECO:0000256" key="5">
    <source>
        <dbReference type="ARBA" id="ARBA00022916"/>
    </source>
</evidence>
<dbReference type="InterPro" id="IPR008410">
    <property type="entry name" value="BCSC_C"/>
</dbReference>
<evidence type="ECO:0000256" key="6">
    <source>
        <dbReference type="PROSITE-ProRule" id="PRU00339"/>
    </source>
</evidence>
<dbReference type="InterPro" id="IPR003921">
    <property type="entry name" value="Cell_synth_C"/>
</dbReference>
<feature type="region of interest" description="Disordered" evidence="7">
    <location>
        <begin position="955"/>
        <end position="987"/>
    </location>
</feature>
<evidence type="ECO:0000256" key="8">
    <source>
        <dbReference type="SAM" id="SignalP"/>
    </source>
</evidence>
<name>A0ABP3MN07_9BURK</name>
<feature type="repeat" description="TPR" evidence="6">
    <location>
        <begin position="28"/>
        <end position="61"/>
    </location>
</feature>
<organism evidence="10 11">
    <name type="scientific">Pigmentiphaga daeguensis</name>
    <dbReference type="NCBI Taxonomy" id="414049"/>
    <lineage>
        <taxon>Bacteria</taxon>
        <taxon>Pseudomonadati</taxon>
        <taxon>Pseudomonadota</taxon>
        <taxon>Betaproteobacteria</taxon>
        <taxon>Burkholderiales</taxon>
        <taxon>Alcaligenaceae</taxon>
        <taxon>Pigmentiphaga</taxon>
    </lineage>
</organism>
<sequence length="1458" mass="154800">MSARHNTVILGLLAAALHGGALAQSDPVKVLVEQGQYWQSRGNGERAAEAWQKLLRLAPNHPDALYGLAQIELDGGRPEQARAYLAQLRRSHPGSPLIGRLEQAIDLGGNAQVLQQARQQARSGQTDQALATYQTALGGKAPEGPLALEYYQTLGGTPQGWEEARRGLQKLAGESPNDPQIALALAQHLTYRESTRREGIQQLAALARRQDVGKAAADSWRKALAWAGTRPADAPLYRAYLDVYPDDTGVKTKLDEIERQQQQTRQAAAVSADPQRRRVMEGFQALDNGDLVKAESDFQAVLAARPADGDALGGMGLIRLRQENFTQARDLLERASRQGSASRWRSALNSAAYWSQIGQAGAQRANGDLDGARRTLEQAIKLDPAEPTGQNSLGDVLAESGQLDAAEAAYRRVLARQPDNPDALRGLVGVMAQNNKPDQALALVEKLTPQQQERIGELGRLRAAQAVGAAKAAAQRGDDAGARVALEDALLNDPTSPWIRLDLARLYMKMGAYNDARGVMDGLLVSNPDLPEAQYASALLATEMQDWRGALNTLDNIPAQSRTRDMAALQKRAWVHVQAADAAELARQGRAQEAIALLAQAEPQAGQDPELLGAIALGYTDAGDTGRALNMMRQLLSRTTRPDIGLRLQYAAILLRTRQDVELAGILRQLQSETMNPTQRRSYEDIRVAYIVRQADGLRTSGDLVMAYDTLAPLLAERPDDPQVVGALARMYADARDYQQALGLYNQLLQKDPRNLETMLAAASMATSAKEYGYAENVLDNALRQAPQNPEVLTAAGRLYRAQGKSSKAEQYFAAAVQAENRQRGIAPAYAANGQPGAAPGRSGNPFVGLPGQRSSSTLAPRPFAPAPYGGAAPVPMAGGYAPAPAYAAAQTAMLPAQAAPQPAYAGAPQPYIPPPAGASRFAAQPVQLAAASGYTPYGTPAPSAPPTPAEYLAPAAAQPAAPAARTTAGSRKPGTQPAARNAAPAPAYPPYPAQAAAPAYVPMPLQTAPQAALPYYAPPVAAQTPPPGYGGYAVQPAQARPWDPAAAQADRPRTAMDELNDIQQARSPALTVGGTVRTRQGEEGLGKLTDIQAPIEYRFPVGDGRMALRATPVSLDAGTPGSSYDASSRFGAGPVAALQQAAGSTGGAGSQSQSGVGLAVAYESERLQADVGTTPLGFRHTDINAGLKFKGPINSEVSYSADVSRRPVTDSLLSFAGARDARTGQTWGGVSATGGRLELTWDNGDYGVYGYGAFHALTGENVASNTRLEGGGGLYWRLVRTPDSELTAGVNFTGIGYDKNLRYFTYGHGGYFSPQQFFAASVPVSWTQRSGRLSYLVKGSLGVQRFKEDSAPYFPTNGSLQSAAQQAAIDAAAFGLTSNANGAFYPGQTKTGLGYSLAAAMEYQIAPQLTLGGQLAMDNARDYRQLMGGVYLRYAFHPYSGPVAYPLTPYRSLYPGN</sequence>
<keyword evidence="11" id="KW-1185">Reference proteome</keyword>
<keyword evidence="3" id="KW-0677">Repeat</keyword>
<reference evidence="11" key="1">
    <citation type="journal article" date="2019" name="Int. J. Syst. Evol. Microbiol.">
        <title>The Global Catalogue of Microorganisms (GCM) 10K type strain sequencing project: providing services to taxonomists for standard genome sequencing and annotation.</title>
        <authorList>
            <consortium name="The Broad Institute Genomics Platform"/>
            <consortium name="The Broad Institute Genome Sequencing Center for Infectious Disease"/>
            <person name="Wu L."/>
            <person name="Ma J."/>
        </authorList>
    </citation>
    <scope>NUCLEOTIDE SEQUENCE [LARGE SCALE GENOMIC DNA]</scope>
    <source>
        <strain evidence="11">JCM 14330</strain>
    </source>
</reference>
<feature type="chain" id="PRO_5046492078" description="Cellulose synthase operon C C-terminal domain-containing protein" evidence="8">
    <location>
        <begin position="24"/>
        <end position="1458"/>
    </location>
</feature>
<evidence type="ECO:0000313" key="10">
    <source>
        <dbReference type="EMBL" id="GAA0521636.1"/>
    </source>
</evidence>
<feature type="repeat" description="TPR" evidence="6">
    <location>
        <begin position="387"/>
        <end position="420"/>
    </location>
</feature>
<evidence type="ECO:0000256" key="4">
    <source>
        <dbReference type="ARBA" id="ARBA00022803"/>
    </source>
</evidence>
<keyword evidence="2 8" id="KW-0732">Signal</keyword>
<dbReference type="PANTHER" id="PTHR12558:SF13">
    <property type="entry name" value="CELL DIVISION CYCLE PROTEIN 27 HOMOLOG"/>
    <property type="match status" value="1"/>
</dbReference>
<dbReference type="PANTHER" id="PTHR12558">
    <property type="entry name" value="CELL DIVISION CYCLE 16,23,27"/>
    <property type="match status" value="1"/>
</dbReference>
<evidence type="ECO:0000313" key="11">
    <source>
        <dbReference type="Proteomes" id="UP001501706"/>
    </source>
</evidence>
<feature type="repeat" description="TPR" evidence="6">
    <location>
        <begin position="790"/>
        <end position="823"/>
    </location>
</feature>
<dbReference type="RefSeq" id="WP_132980449.1">
    <property type="nucleotide sequence ID" value="NZ_BAAAEN010000020.1"/>
</dbReference>